<dbReference type="SUPFAM" id="SSF53271">
    <property type="entry name" value="PRTase-like"/>
    <property type="match status" value="1"/>
</dbReference>
<sequence>MQSERNADAGPDPAALINSCSGELAVSWQLYEGLVEHLALQIHRSGCRFDQVVALSRGGLRIGDSLSRLFARPLVVMAASSYCGQGGRQRLRLRFGAQLAHTEERLGPQLLLVDDMVDSGTTLQGACRWLWQQLAPQTLHTAVLWRKGRSRVAPDYWAMELPGNPWILQPFERRALPGLDTLTPLRC</sequence>
<gene>
    <name evidence="4" type="ORF">ERJ67_06095</name>
</gene>
<dbReference type="PANTHER" id="PTHR43363:SF1">
    <property type="entry name" value="HYPOXANTHINE-GUANINE PHOSPHORIBOSYLTRANSFERASE"/>
    <property type="match status" value="1"/>
</dbReference>
<name>A0A524RN57_9CHRO</name>
<evidence type="ECO:0000313" key="4">
    <source>
        <dbReference type="EMBL" id="TGG92228.1"/>
    </source>
</evidence>
<evidence type="ECO:0000256" key="2">
    <source>
        <dbReference type="ARBA" id="ARBA00022679"/>
    </source>
</evidence>
<dbReference type="PANTHER" id="PTHR43363">
    <property type="entry name" value="HYPOXANTHINE PHOSPHORIBOSYLTRANSFERASE"/>
    <property type="match status" value="1"/>
</dbReference>
<evidence type="ECO:0000259" key="3">
    <source>
        <dbReference type="Pfam" id="PF00156"/>
    </source>
</evidence>
<feature type="domain" description="Phosphoribosyltransferase" evidence="3">
    <location>
        <begin position="31"/>
        <end position="172"/>
    </location>
</feature>
<protein>
    <submittedName>
        <fullName evidence="4">Phosphoribosyltransferase</fullName>
    </submittedName>
</protein>
<dbReference type="CDD" id="cd06223">
    <property type="entry name" value="PRTases_typeI"/>
    <property type="match status" value="1"/>
</dbReference>
<proteinExistence type="predicted"/>
<dbReference type="Pfam" id="PF00156">
    <property type="entry name" value="Pribosyltran"/>
    <property type="match status" value="1"/>
</dbReference>
<keyword evidence="1 4" id="KW-0328">Glycosyltransferase</keyword>
<accession>A0A524RN57</accession>
<dbReference type="Proteomes" id="UP000317990">
    <property type="component" value="Unassembled WGS sequence"/>
</dbReference>
<keyword evidence="2 4" id="KW-0808">Transferase</keyword>
<reference evidence="4 5" key="1">
    <citation type="journal article" date="2019" name="mSystems">
        <title>Life at home and on the roam: Genomic adaptions reflect the dual lifestyle of an intracellular, facultative symbiont.</title>
        <authorList>
            <person name="Burgsdorf I."/>
        </authorList>
    </citation>
    <scope>NUCLEOTIDE SEQUENCE [LARGE SCALE GENOMIC DNA]</scope>
    <source>
        <strain evidence="4">277cV</strain>
    </source>
</reference>
<dbReference type="InterPro" id="IPR029057">
    <property type="entry name" value="PRTase-like"/>
</dbReference>
<evidence type="ECO:0000256" key="1">
    <source>
        <dbReference type="ARBA" id="ARBA00022676"/>
    </source>
</evidence>
<evidence type="ECO:0000313" key="5">
    <source>
        <dbReference type="Proteomes" id="UP000317990"/>
    </source>
</evidence>
<organism evidence="4 5">
    <name type="scientific">Aphanocapsa feldmannii 277cV</name>
    <dbReference type="NCBI Taxonomy" id="2507553"/>
    <lineage>
        <taxon>Bacteria</taxon>
        <taxon>Bacillati</taxon>
        <taxon>Cyanobacteriota</taxon>
        <taxon>Cyanophyceae</taxon>
        <taxon>Oscillatoriophycideae</taxon>
        <taxon>Chroococcales</taxon>
        <taxon>Microcystaceae</taxon>
        <taxon>Aphanocapsa</taxon>
    </lineage>
</organism>
<comment type="caution">
    <text evidence="4">The sequence shown here is derived from an EMBL/GenBank/DDBJ whole genome shotgun (WGS) entry which is preliminary data.</text>
</comment>
<dbReference type="Gene3D" id="3.40.50.2020">
    <property type="match status" value="1"/>
</dbReference>
<dbReference type="InterPro" id="IPR000836">
    <property type="entry name" value="PRTase_dom"/>
</dbReference>
<dbReference type="EMBL" id="SRMO01000065">
    <property type="protein sequence ID" value="TGG92228.1"/>
    <property type="molecule type" value="Genomic_DNA"/>
</dbReference>
<dbReference type="GO" id="GO:0016757">
    <property type="term" value="F:glycosyltransferase activity"/>
    <property type="evidence" value="ECO:0007669"/>
    <property type="project" value="UniProtKB-KW"/>
</dbReference>
<dbReference type="AlphaFoldDB" id="A0A524RN57"/>